<proteinExistence type="predicted"/>
<evidence type="ECO:0000313" key="2">
    <source>
        <dbReference type="Proteomes" id="UP000182484"/>
    </source>
</evidence>
<accession>A0AB74ESF5</accession>
<organism evidence="1 2">
    <name type="scientific">Neisseria gonorrhoeae</name>
    <dbReference type="NCBI Taxonomy" id="485"/>
    <lineage>
        <taxon>Bacteria</taxon>
        <taxon>Pseudomonadati</taxon>
        <taxon>Pseudomonadota</taxon>
        <taxon>Betaproteobacteria</taxon>
        <taxon>Neisseriales</taxon>
        <taxon>Neisseriaceae</taxon>
        <taxon>Neisseria</taxon>
    </lineage>
</organism>
<reference evidence="1 2" key="1">
    <citation type="submission" date="2016-09" db="EMBL/GenBank/DDBJ databases">
        <authorList>
            <person name="Kumanski S."/>
            <person name="Beatrice B."/>
        </authorList>
    </citation>
    <scope>NUCLEOTIDE SEQUENCE [LARGE SCALE GENOMIC DNA]</scope>
    <source>
        <strain evidence="1">Mankind</strain>
    </source>
</reference>
<sequence length="172" mass="19717">MAGGVYLGGKIISPIYHSSQEFSGEPIIYAETNIILCPAEKFLTLKRVFHNGNIFNMNQIITFLSNKQGGVRFDKNYDKYKTWQVAIEKAANFLKLGNPYNEDKLSLSEEHDTIRVCTRLADMLPSKYEDNTLQIKERSTKRTAPFFCTGSYRPFCRRYFGYPSRFGGTVLP</sequence>
<name>A0AB74ESF5_NEIGO</name>
<dbReference type="AlphaFoldDB" id="A0AB74ESF5"/>
<gene>
    <name evidence="1" type="ORF">ESCNG_800001</name>
</gene>
<comment type="caution">
    <text evidence="1">The sequence shown here is derived from an EMBL/GenBank/DDBJ whole genome shotgun (WGS) entry which is preliminary data.</text>
</comment>
<evidence type="ECO:0000313" key="1">
    <source>
        <dbReference type="EMBL" id="SCW17521.1"/>
    </source>
</evidence>
<dbReference type="Proteomes" id="UP000182484">
    <property type="component" value="Unassembled WGS sequence"/>
</dbReference>
<protein>
    <submittedName>
        <fullName evidence="1">Uncharacterized protein</fullName>
    </submittedName>
</protein>
<dbReference type="EMBL" id="FMTB01000079">
    <property type="protein sequence ID" value="SCW17521.1"/>
    <property type="molecule type" value="Genomic_DNA"/>
</dbReference>